<dbReference type="EMBL" id="CAEZYW010000080">
    <property type="protein sequence ID" value="CAB4738958.1"/>
    <property type="molecule type" value="Genomic_DNA"/>
</dbReference>
<sequence length="177" mass="18415">MSFKRRLVVFGYPLLEIITIVGVAQFIGWGWTILILIAGIPIGFAIMSRAGRSAFSSMRDASRAGRLPDGTAGTHALAFLAGALIAIPGLWTDLAGALLLVPAVQRRVSRRYGPRVTAFTTTAGGMRPPSFGTSDVIQGTVINVDDTRPGAGSGPRNGPRNGDGPVDAGPSSAVESR</sequence>
<evidence type="ECO:0000256" key="1">
    <source>
        <dbReference type="SAM" id="MobiDB-lite"/>
    </source>
</evidence>
<evidence type="ECO:0000256" key="2">
    <source>
        <dbReference type="SAM" id="Phobius"/>
    </source>
</evidence>
<proteinExistence type="predicted"/>
<dbReference type="Pfam" id="PF04186">
    <property type="entry name" value="FxsA"/>
    <property type="match status" value="1"/>
</dbReference>
<dbReference type="InterPro" id="IPR007313">
    <property type="entry name" value="FxsA"/>
</dbReference>
<protein>
    <submittedName>
        <fullName evidence="3">Unannotated protein</fullName>
    </submittedName>
</protein>
<dbReference type="PANTHER" id="PTHR35335">
    <property type="entry name" value="UPF0716 PROTEIN FXSA"/>
    <property type="match status" value="1"/>
</dbReference>
<reference evidence="3" key="1">
    <citation type="submission" date="2020-05" db="EMBL/GenBank/DDBJ databases">
        <authorList>
            <person name="Chiriac C."/>
            <person name="Salcher M."/>
            <person name="Ghai R."/>
            <person name="Kavagutti S V."/>
        </authorList>
    </citation>
    <scope>NUCLEOTIDE SEQUENCE</scope>
</reference>
<keyword evidence="2" id="KW-0472">Membrane</keyword>
<dbReference type="GO" id="GO:0016020">
    <property type="term" value="C:membrane"/>
    <property type="evidence" value="ECO:0007669"/>
    <property type="project" value="InterPro"/>
</dbReference>
<keyword evidence="2" id="KW-1133">Transmembrane helix</keyword>
<feature type="compositionally biased region" description="Low complexity" evidence="1">
    <location>
        <begin position="154"/>
        <end position="165"/>
    </location>
</feature>
<organism evidence="3">
    <name type="scientific">freshwater metagenome</name>
    <dbReference type="NCBI Taxonomy" id="449393"/>
    <lineage>
        <taxon>unclassified sequences</taxon>
        <taxon>metagenomes</taxon>
        <taxon>ecological metagenomes</taxon>
    </lineage>
</organism>
<name>A0A6J6SWA4_9ZZZZ</name>
<accession>A0A6J6SWA4</accession>
<evidence type="ECO:0000313" key="3">
    <source>
        <dbReference type="EMBL" id="CAB4738958.1"/>
    </source>
</evidence>
<keyword evidence="2" id="KW-0812">Transmembrane</keyword>
<dbReference type="AlphaFoldDB" id="A0A6J6SWA4"/>
<dbReference type="NCBIfam" id="NF008528">
    <property type="entry name" value="PRK11463.1-2"/>
    <property type="match status" value="1"/>
</dbReference>
<feature type="transmembrane region" description="Helical" evidence="2">
    <location>
        <begin position="76"/>
        <end position="101"/>
    </location>
</feature>
<feature type="transmembrane region" description="Helical" evidence="2">
    <location>
        <begin position="33"/>
        <end position="55"/>
    </location>
</feature>
<feature type="region of interest" description="Disordered" evidence="1">
    <location>
        <begin position="142"/>
        <end position="177"/>
    </location>
</feature>
<feature type="transmembrane region" description="Helical" evidence="2">
    <location>
        <begin position="7"/>
        <end position="27"/>
    </location>
</feature>
<dbReference type="PANTHER" id="PTHR35335:SF1">
    <property type="entry name" value="UPF0716 PROTEIN FXSA"/>
    <property type="match status" value="1"/>
</dbReference>
<gene>
    <name evidence="3" type="ORF">UFOPK2786_00662</name>
</gene>